<dbReference type="SUPFAM" id="SSF46785">
    <property type="entry name" value="Winged helix' DNA-binding domain"/>
    <property type="match status" value="1"/>
</dbReference>
<evidence type="ECO:0000313" key="3">
    <source>
        <dbReference type="Proteomes" id="UP001177140"/>
    </source>
</evidence>
<accession>A0AA41SJ63</accession>
<dbReference type="InterPro" id="IPR016461">
    <property type="entry name" value="COMT-like"/>
</dbReference>
<dbReference type="Proteomes" id="UP001177140">
    <property type="component" value="Unassembled WGS sequence"/>
</dbReference>
<organism evidence="2 3">
    <name type="scientific">Papaver nudicaule</name>
    <name type="common">Iceland poppy</name>
    <dbReference type="NCBI Taxonomy" id="74823"/>
    <lineage>
        <taxon>Eukaryota</taxon>
        <taxon>Viridiplantae</taxon>
        <taxon>Streptophyta</taxon>
        <taxon>Embryophyta</taxon>
        <taxon>Tracheophyta</taxon>
        <taxon>Spermatophyta</taxon>
        <taxon>Magnoliopsida</taxon>
        <taxon>Ranunculales</taxon>
        <taxon>Papaveraceae</taxon>
        <taxon>Papaveroideae</taxon>
        <taxon>Papaver</taxon>
    </lineage>
</organism>
<name>A0AA41SJ63_PAPNU</name>
<dbReference type="PANTHER" id="PTHR11746">
    <property type="entry name" value="O-METHYLTRANSFERASE"/>
    <property type="match status" value="1"/>
</dbReference>
<dbReference type="Gene3D" id="1.10.10.10">
    <property type="entry name" value="Winged helix-like DNA-binding domain superfamily/Winged helix DNA-binding domain"/>
    <property type="match status" value="1"/>
</dbReference>
<dbReference type="GO" id="GO:0046983">
    <property type="term" value="F:protein dimerization activity"/>
    <property type="evidence" value="ECO:0007669"/>
    <property type="project" value="InterPro"/>
</dbReference>
<dbReference type="Pfam" id="PF08100">
    <property type="entry name" value="Dimerisation"/>
    <property type="match status" value="1"/>
</dbReference>
<dbReference type="InterPro" id="IPR012967">
    <property type="entry name" value="COMT_dimerisation"/>
</dbReference>
<keyword evidence="3" id="KW-1185">Reference proteome</keyword>
<dbReference type="PROSITE" id="PS51683">
    <property type="entry name" value="SAM_OMT_II"/>
    <property type="match status" value="1"/>
</dbReference>
<feature type="domain" description="O-methyltransferase dimerisation" evidence="1">
    <location>
        <begin position="17"/>
        <end position="108"/>
    </location>
</feature>
<reference evidence="2" key="1">
    <citation type="submission" date="2022-03" db="EMBL/GenBank/DDBJ databases">
        <title>A functionally conserved STORR gene fusion in Papaver species that diverged 16.8 million years ago.</title>
        <authorList>
            <person name="Catania T."/>
        </authorList>
    </citation>
    <scope>NUCLEOTIDE SEQUENCE</scope>
    <source>
        <strain evidence="2">S-191538</strain>
    </source>
</reference>
<dbReference type="InterPro" id="IPR036390">
    <property type="entry name" value="WH_DNA-bd_sf"/>
</dbReference>
<dbReference type="InterPro" id="IPR036388">
    <property type="entry name" value="WH-like_DNA-bd_sf"/>
</dbReference>
<proteinExistence type="predicted"/>
<evidence type="ECO:0000259" key="1">
    <source>
        <dbReference type="Pfam" id="PF08100"/>
    </source>
</evidence>
<dbReference type="EMBL" id="JAJJMA010182235">
    <property type="protein sequence ID" value="MCL7037707.1"/>
    <property type="molecule type" value="Genomic_DNA"/>
</dbReference>
<dbReference type="AlphaFoldDB" id="A0AA41SJ63"/>
<comment type="caution">
    <text evidence="2">The sequence shown here is derived from an EMBL/GenBank/DDBJ whole genome shotgun (WGS) entry which is preliminary data.</text>
</comment>
<protein>
    <recommendedName>
        <fullName evidence="1">O-methyltransferase dimerisation domain-containing protein</fullName>
    </recommendedName>
</protein>
<evidence type="ECO:0000313" key="2">
    <source>
        <dbReference type="EMBL" id="MCL7037707.1"/>
    </source>
</evidence>
<gene>
    <name evidence="2" type="ORF">MKW94_012707</name>
</gene>
<dbReference type="GO" id="GO:0008168">
    <property type="term" value="F:methyltransferase activity"/>
    <property type="evidence" value="ECO:0007669"/>
    <property type="project" value="InterPro"/>
</dbReference>
<sequence>MEVVNIVDDSENQAKIWNIIYGFSDSLVLKCAVQLEIAETIHKQGKPMSLSELASKLPIQPVNSERLYRIMRYLVHMKMINMEISSLNGGIAKVTEKYSLAPPAKYLIRGREESMVPSILAMIDKDLLAPWHHLDEVVTGNCNVFEKALGKSI</sequence>